<reference evidence="8" key="2">
    <citation type="submission" date="2025-09" db="UniProtKB">
        <authorList>
            <consortium name="Ensembl"/>
        </authorList>
    </citation>
    <scope>IDENTIFICATION</scope>
</reference>
<keyword evidence="2" id="KW-0645">Protease</keyword>
<dbReference type="GO" id="GO:0042720">
    <property type="term" value="C:mitochondrial inner membrane peptidase complex"/>
    <property type="evidence" value="ECO:0007669"/>
    <property type="project" value="InterPro"/>
</dbReference>
<evidence type="ECO:0000313" key="9">
    <source>
        <dbReference type="Proteomes" id="UP000261640"/>
    </source>
</evidence>
<dbReference type="InterPro" id="IPR019533">
    <property type="entry name" value="Peptidase_S26"/>
</dbReference>
<dbReference type="AlphaFoldDB" id="A0A3Q3M670"/>
<sequence>MAQQVTAGRRYLRAFVSGFFVAVPVTVTVLDRVACVARVEGASMQPFLNPEGGSGCDVVLLNRWTVRNYQVQRGDVVSIMFESAVRRQRPHHSVQQPHLHLLTFLFSRAGNEEFTSAYSEDLWPRQMLISQYIMRCSTMKCRGLITGVYLLHIEM</sequence>
<name>A0A3Q3M670_9TELE</name>
<keyword evidence="4" id="KW-0378">Hydrolase</keyword>
<reference evidence="8" key="1">
    <citation type="submission" date="2025-08" db="UniProtKB">
        <authorList>
            <consortium name="Ensembl"/>
        </authorList>
    </citation>
    <scope>IDENTIFICATION</scope>
</reference>
<accession>A0A3Q3M670</accession>
<evidence type="ECO:0000256" key="7">
    <source>
        <dbReference type="SAM" id="Phobius"/>
    </source>
</evidence>
<evidence type="ECO:0000313" key="8">
    <source>
        <dbReference type="Ensembl" id="ENSMAMP00000020787.1"/>
    </source>
</evidence>
<comment type="subcellular location">
    <subcellularLocation>
        <location evidence="1">Membrane</location>
        <topology evidence="1">Single-pass membrane protein</topology>
    </subcellularLocation>
</comment>
<organism evidence="8 9">
    <name type="scientific">Mastacembelus armatus</name>
    <name type="common">zig-zag eel</name>
    <dbReference type="NCBI Taxonomy" id="205130"/>
    <lineage>
        <taxon>Eukaryota</taxon>
        <taxon>Metazoa</taxon>
        <taxon>Chordata</taxon>
        <taxon>Craniata</taxon>
        <taxon>Vertebrata</taxon>
        <taxon>Euteleostomi</taxon>
        <taxon>Actinopterygii</taxon>
        <taxon>Neopterygii</taxon>
        <taxon>Teleostei</taxon>
        <taxon>Neoteleostei</taxon>
        <taxon>Acanthomorphata</taxon>
        <taxon>Anabantaria</taxon>
        <taxon>Synbranchiformes</taxon>
        <taxon>Mastacembelidae</taxon>
        <taxon>Mastacembelus</taxon>
    </lineage>
</organism>
<keyword evidence="3 7" id="KW-0812">Transmembrane</keyword>
<dbReference type="GO" id="GO:0004252">
    <property type="term" value="F:serine-type endopeptidase activity"/>
    <property type="evidence" value="ECO:0007669"/>
    <property type="project" value="InterPro"/>
</dbReference>
<evidence type="ECO:0000256" key="4">
    <source>
        <dbReference type="ARBA" id="ARBA00022801"/>
    </source>
</evidence>
<dbReference type="SUPFAM" id="SSF51306">
    <property type="entry name" value="LexA/Signal peptidase"/>
    <property type="match status" value="1"/>
</dbReference>
<dbReference type="GO" id="GO:0006465">
    <property type="term" value="P:signal peptide processing"/>
    <property type="evidence" value="ECO:0007669"/>
    <property type="project" value="InterPro"/>
</dbReference>
<keyword evidence="5 7" id="KW-1133">Transmembrane helix</keyword>
<dbReference type="GO" id="GO:0006627">
    <property type="term" value="P:protein processing involved in protein targeting to mitochondrion"/>
    <property type="evidence" value="ECO:0007669"/>
    <property type="project" value="InterPro"/>
</dbReference>
<evidence type="ECO:0000256" key="2">
    <source>
        <dbReference type="ARBA" id="ARBA00022670"/>
    </source>
</evidence>
<evidence type="ECO:0000256" key="1">
    <source>
        <dbReference type="ARBA" id="ARBA00004167"/>
    </source>
</evidence>
<dbReference type="GeneTree" id="ENSGT00550000075044"/>
<protein>
    <submittedName>
        <fullName evidence="8">Inner mitochondrial membrane peptidase subunit 2</fullName>
    </submittedName>
</protein>
<dbReference type="Ensembl" id="ENSMAMT00000021325.2">
    <property type="protein sequence ID" value="ENSMAMP00000020787.1"/>
    <property type="gene ID" value="ENSMAMG00000013928.2"/>
</dbReference>
<evidence type="ECO:0000256" key="5">
    <source>
        <dbReference type="ARBA" id="ARBA00022989"/>
    </source>
</evidence>
<proteinExistence type="predicted"/>
<evidence type="ECO:0000256" key="3">
    <source>
        <dbReference type="ARBA" id="ARBA00022692"/>
    </source>
</evidence>
<dbReference type="PANTHER" id="PTHR46041">
    <property type="entry name" value="MITOCHONDRIAL INNER MEMBRANE PROTEASE SUBUNIT 2"/>
    <property type="match status" value="1"/>
</dbReference>
<dbReference type="Proteomes" id="UP000261640">
    <property type="component" value="Unplaced"/>
</dbReference>
<evidence type="ECO:0000256" key="6">
    <source>
        <dbReference type="ARBA" id="ARBA00023136"/>
    </source>
</evidence>
<keyword evidence="6 7" id="KW-0472">Membrane</keyword>
<feature type="transmembrane region" description="Helical" evidence="7">
    <location>
        <begin position="12"/>
        <end position="30"/>
    </location>
</feature>
<keyword evidence="9" id="KW-1185">Reference proteome</keyword>
<dbReference type="PANTHER" id="PTHR46041:SF2">
    <property type="entry name" value="MITOCHONDRIAL INNER MEMBRANE PROTEASE SUBUNIT 2"/>
    <property type="match status" value="1"/>
</dbReference>
<dbReference type="CDD" id="cd06530">
    <property type="entry name" value="S26_SPase_I"/>
    <property type="match status" value="1"/>
</dbReference>
<dbReference type="InterPro" id="IPR037730">
    <property type="entry name" value="IMP2"/>
</dbReference>
<dbReference type="InterPro" id="IPR036286">
    <property type="entry name" value="LexA/Signal_pep-like_sf"/>
</dbReference>